<evidence type="ECO:0000256" key="5">
    <source>
        <dbReference type="ARBA" id="ARBA00023136"/>
    </source>
</evidence>
<dbReference type="InterPro" id="IPR027094">
    <property type="entry name" value="Mitofusin_fam"/>
</dbReference>
<keyword evidence="4" id="KW-0342">GTP-binding</keyword>
<keyword evidence="3" id="KW-0378">Hydrolase</keyword>
<dbReference type="SUPFAM" id="SSF52540">
    <property type="entry name" value="P-loop containing nucleoside triphosphate hydrolases"/>
    <property type="match status" value="1"/>
</dbReference>
<organism evidence="8 9">
    <name type="scientific">Campylobacter concisus</name>
    <dbReference type="NCBI Taxonomy" id="199"/>
    <lineage>
        <taxon>Bacteria</taxon>
        <taxon>Pseudomonadati</taxon>
        <taxon>Campylobacterota</taxon>
        <taxon>Epsilonproteobacteria</taxon>
        <taxon>Campylobacterales</taxon>
        <taxon>Campylobacteraceae</taxon>
        <taxon>Campylobacter</taxon>
    </lineage>
</organism>
<dbReference type="EMBL" id="CP012541">
    <property type="protein sequence ID" value="ALF48023.1"/>
    <property type="molecule type" value="Genomic_DNA"/>
</dbReference>
<dbReference type="GeneID" id="28663048"/>
<evidence type="ECO:0000256" key="1">
    <source>
        <dbReference type="ARBA" id="ARBA00004370"/>
    </source>
</evidence>
<keyword evidence="5" id="KW-0472">Membrane</keyword>
<dbReference type="GO" id="GO:0016020">
    <property type="term" value="C:membrane"/>
    <property type="evidence" value="ECO:0007669"/>
    <property type="project" value="UniProtKB-SubCell"/>
</dbReference>
<evidence type="ECO:0000313" key="9">
    <source>
        <dbReference type="Proteomes" id="UP000066049"/>
    </source>
</evidence>
<name>A0A0M4SCA4_9BACT</name>
<dbReference type="InterPro" id="IPR045063">
    <property type="entry name" value="Dynamin_N"/>
</dbReference>
<gene>
    <name evidence="8" type="ORF">CCON33237_1369</name>
</gene>
<dbReference type="PANTHER" id="PTHR10465">
    <property type="entry name" value="TRANSMEMBRANE GTPASE FZO1"/>
    <property type="match status" value="1"/>
</dbReference>
<dbReference type="PATRIC" id="fig|199.248.peg.1415"/>
<evidence type="ECO:0000313" key="8">
    <source>
        <dbReference type="EMBL" id="ALF48023.1"/>
    </source>
</evidence>
<dbReference type="Proteomes" id="UP000066049">
    <property type="component" value="Chromosome"/>
</dbReference>
<protein>
    <submittedName>
        <fullName evidence="8">GTP-binding protein (Dynamin domain)</fullName>
    </submittedName>
</protein>
<dbReference type="GO" id="GO:0003924">
    <property type="term" value="F:GTPase activity"/>
    <property type="evidence" value="ECO:0007669"/>
    <property type="project" value="InterPro"/>
</dbReference>
<evidence type="ECO:0000259" key="7">
    <source>
        <dbReference type="Pfam" id="PF00350"/>
    </source>
</evidence>
<dbReference type="PANTHER" id="PTHR10465:SF0">
    <property type="entry name" value="SARCALUMENIN"/>
    <property type="match status" value="1"/>
</dbReference>
<dbReference type="GO" id="GO:0008053">
    <property type="term" value="P:mitochondrial fusion"/>
    <property type="evidence" value="ECO:0007669"/>
    <property type="project" value="TreeGrafter"/>
</dbReference>
<dbReference type="GO" id="GO:0005525">
    <property type="term" value="F:GTP binding"/>
    <property type="evidence" value="ECO:0007669"/>
    <property type="project" value="UniProtKB-KW"/>
</dbReference>
<keyword evidence="6" id="KW-0175">Coiled coil</keyword>
<accession>A0A0M4SCA4</accession>
<evidence type="ECO:0000256" key="2">
    <source>
        <dbReference type="ARBA" id="ARBA00022741"/>
    </source>
</evidence>
<dbReference type="Gene3D" id="3.40.50.300">
    <property type="entry name" value="P-loop containing nucleotide triphosphate hydrolases"/>
    <property type="match status" value="1"/>
</dbReference>
<dbReference type="Pfam" id="PF00350">
    <property type="entry name" value="Dynamin_N"/>
    <property type="match status" value="1"/>
</dbReference>
<evidence type="ECO:0000256" key="3">
    <source>
        <dbReference type="ARBA" id="ARBA00022801"/>
    </source>
</evidence>
<dbReference type="KEGG" id="ccoc:CCON33237_1369"/>
<sequence length="695" mass="78851">MDKFLNHAWHLNKIYANTDASVPFYPDLLALLLSCDEKNLDEFMALAEFRTILKKLGVGLDIFSIQSAQLATLKALNEAKISSDELITRLQKLRDEKIISHEKFDFLIKFISKNSNQNKAENSNVKPKDHFHKSLDFLNEINEKASMLDEDKEFLLALKNAKKRSNETLFNIAVSGIINSGKSTLLNALLNKFILGTSNVPETINLTILKHASNSHAKVNFYSPDELEKLGLSSKNLLANSVEISLDEIKNYTSSSSKTANLVKSVELYDDLELLRDNVCIIDTPGIDDAIVLREQITTNFMKECDLLAHLMNASQSATQKDALFLKKCLENSHIVRVAIVLTHADELDAKGINETLNYVKKAIGEQINDIKIDYFALSAKAYLDGALNSGVPEFKEYLYDVLFGKDSKKSALILNSYQKELQNILKTKLEATKAEILELKAFGLELEALQNEQANIKNSLNENFTKLERLLESELKKLDDKNAKDIYKMGLEALLQNLNEKIKSEITYCKNKRENLNLKRLTQIAKTTLCDGVAALMREARNETLVQIKSCEQNIALSFDGFKVSENKIFSINDFLKQMGVELDFSELLDELEAKILSKNEPDEALLSLRQNLLNNKSISQFCEMLAEHEKKLLKERVKVYEMSQKEALNQRLLVLNKKLNELNLQNQSSISKLKQKTSLQDEFYSLLEDIKNV</sequence>
<keyword evidence="2" id="KW-0547">Nucleotide-binding</keyword>
<reference evidence="9" key="1">
    <citation type="submission" date="2015-08" db="EMBL/GenBank/DDBJ databases">
        <title>Comparative genomics of the Campylobacter concisus group.</title>
        <authorList>
            <person name="Miller W.G."/>
            <person name="Yee E."/>
            <person name="Chapman M.H."/>
            <person name="Huynh S."/>
            <person name="Bono J.L."/>
            <person name="On S.L.W."/>
            <person name="St Leger J."/>
            <person name="Foster G."/>
            <person name="Parker C.T."/>
        </authorList>
    </citation>
    <scope>NUCLEOTIDE SEQUENCE [LARGE SCALE GENOMIC DNA]</scope>
    <source>
        <strain evidence="9">ATCC 33237</strain>
    </source>
</reference>
<feature type="domain" description="Dynamin N-terminal" evidence="7">
    <location>
        <begin position="172"/>
        <end position="343"/>
    </location>
</feature>
<dbReference type="RefSeq" id="WP_054196968.1">
    <property type="nucleotide sequence ID" value="NZ_CABMKQ010000042.1"/>
</dbReference>
<evidence type="ECO:0000256" key="6">
    <source>
        <dbReference type="SAM" id="Coils"/>
    </source>
</evidence>
<comment type="subcellular location">
    <subcellularLocation>
        <location evidence="1">Membrane</location>
    </subcellularLocation>
</comment>
<dbReference type="AlphaFoldDB" id="A0A0M4SCA4"/>
<dbReference type="InterPro" id="IPR027417">
    <property type="entry name" value="P-loop_NTPase"/>
</dbReference>
<evidence type="ECO:0000256" key="4">
    <source>
        <dbReference type="ARBA" id="ARBA00023134"/>
    </source>
</evidence>
<feature type="coiled-coil region" evidence="6">
    <location>
        <begin position="415"/>
        <end position="485"/>
    </location>
</feature>
<proteinExistence type="predicted"/>
<dbReference type="CDD" id="cd09912">
    <property type="entry name" value="DLP_2"/>
    <property type="match status" value="1"/>
</dbReference>